<sequence>MAPPTTTVSWFAEDDEGDDSGQRITRIKEELEDAQEFAKDFELPARQPDADADPENDVVYLAEERLLDELRDVIDLTVEDDVIPHSPVSPRAPVTEMNSHALLGRGLVLRPGDSIEIVPFGEHEIQFMRIKSIIWQPRRQGESILLRGWGFVRNRKLGGQLDRKTNELCLMAAMDASDPRPWQEQAMIEVPPASFLQSRDIRITNAPFPEHRFSPEDYERIGKFAMQELGPLVCRLRKETWRLGQSKKPFEWAYVNIAEEEADTPFRMRDEHKVHRWRGLKAPGGSHNPKGTCDAVLSVSDSDDESSVSTERLRRLTPGQRYTAGDIFAGAGGASRGMERAGLRLVYSLDHWSPAVASLRKNFQHQGTTIYDMDVDSFIKDPSIDARVDILHLSPPCQFWSPAHTVAGQNDEANIATLYSCTHLIDKARPRLFTVEQTFGIVSKKFEQYFNMLINGFVRHGYSLRWKIVLLANYGVPQRRHRLIIIGAGPGEKLPPFPAPTHNEHGTNGLKIWMTPKETLKPVRGITDNVLHNPFGKVRFTHQKRPWDSMKMVNTITCSGGQNYHWTGKRDFTLLEYAVLQGFPTWHRFEGPYIKKQIGNAFASTVVRLLYEHLTRCLLKEDGFAPGLRPPSCIPPRLYGGSYSVFGGANVGGWGDEEDDVVYCLGSRSSDTKRLTISAQRRATVIDLDGNRNTVSSRRATIVEIEGNRTSGTNRRATVIKFDDNRNNTARDDVNAVASRAVSPNPTTPAAYNNNNNNNNSDVIHIDSATDSDEDAMEGVIPHGFGTVDNPVCILD</sequence>
<keyword evidence="8" id="KW-1185">Reference proteome</keyword>
<dbReference type="InterPro" id="IPR050390">
    <property type="entry name" value="C5-Methyltransferase"/>
</dbReference>
<dbReference type="EMBL" id="MU864378">
    <property type="protein sequence ID" value="KAK4189239.1"/>
    <property type="molecule type" value="Genomic_DNA"/>
</dbReference>
<dbReference type="GO" id="GO:0005634">
    <property type="term" value="C:nucleus"/>
    <property type="evidence" value="ECO:0007669"/>
    <property type="project" value="TreeGrafter"/>
</dbReference>
<dbReference type="PRINTS" id="PR00105">
    <property type="entry name" value="C5METTRFRASE"/>
</dbReference>
<evidence type="ECO:0000256" key="6">
    <source>
        <dbReference type="SAM" id="MobiDB-lite"/>
    </source>
</evidence>
<evidence type="ECO:0000256" key="2">
    <source>
        <dbReference type="ARBA" id="ARBA00022603"/>
    </source>
</evidence>
<feature type="compositionally biased region" description="Polar residues" evidence="6">
    <location>
        <begin position="742"/>
        <end position="752"/>
    </location>
</feature>
<evidence type="ECO:0000313" key="7">
    <source>
        <dbReference type="EMBL" id="KAK4189239.1"/>
    </source>
</evidence>
<dbReference type="AlphaFoldDB" id="A0AAN6WW40"/>
<feature type="active site" evidence="5">
    <location>
        <position position="397"/>
    </location>
</feature>
<comment type="caution">
    <text evidence="7">The sequence shown here is derived from an EMBL/GenBank/DDBJ whole genome shotgun (WGS) entry which is preliminary data.</text>
</comment>
<dbReference type="SUPFAM" id="SSF53335">
    <property type="entry name" value="S-adenosyl-L-methionine-dependent methyltransferases"/>
    <property type="match status" value="1"/>
</dbReference>
<reference evidence="7" key="2">
    <citation type="submission" date="2023-05" db="EMBL/GenBank/DDBJ databases">
        <authorList>
            <consortium name="Lawrence Berkeley National Laboratory"/>
            <person name="Steindorff A."/>
            <person name="Hensen N."/>
            <person name="Bonometti L."/>
            <person name="Westerberg I."/>
            <person name="Brannstrom I.O."/>
            <person name="Guillou S."/>
            <person name="Cros-Aarteil S."/>
            <person name="Calhoun S."/>
            <person name="Haridas S."/>
            <person name="Kuo A."/>
            <person name="Mondo S."/>
            <person name="Pangilinan J."/>
            <person name="Riley R."/>
            <person name="Labutti K."/>
            <person name="Andreopoulos B."/>
            <person name="Lipzen A."/>
            <person name="Chen C."/>
            <person name="Yanf M."/>
            <person name="Daum C."/>
            <person name="Ng V."/>
            <person name="Clum A."/>
            <person name="Ohm R."/>
            <person name="Martin F."/>
            <person name="Silar P."/>
            <person name="Natvig D."/>
            <person name="Lalanne C."/>
            <person name="Gautier V."/>
            <person name="Ament-Velasquez S.L."/>
            <person name="Kruys A."/>
            <person name="Hutchinson M.I."/>
            <person name="Powell A.J."/>
            <person name="Barry K."/>
            <person name="Miller A.N."/>
            <person name="Grigoriev I.V."/>
            <person name="Debuchy R."/>
            <person name="Gladieux P."/>
            <person name="Thoren M.H."/>
            <person name="Johannesson H."/>
        </authorList>
    </citation>
    <scope>NUCLEOTIDE SEQUENCE</scope>
    <source>
        <strain evidence="7">PSN309</strain>
    </source>
</reference>
<dbReference type="InterPro" id="IPR001525">
    <property type="entry name" value="C5_MeTfrase"/>
</dbReference>
<dbReference type="GO" id="GO:0003886">
    <property type="term" value="F:DNA (cytosine-5-)-methyltransferase activity"/>
    <property type="evidence" value="ECO:0007669"/>
    <property type="project" value="UniProtKB-EC"/>
</dbReference>
<feature type="region of interest" description="Disordered" evidence="6">
    <location>
        <begin position="742"/>
        <end position="762"/>
    </location>
</feature>
<dbReference type="InterPro" id="IPR029063">
    <property type="entry name" value="SAM-dependent_MTases_sf"/>
</dbReference>
<dbReference type="PANTHER" id="PTHR10629">
    <property type="entry name" value="CYTOSINE-SPECIFIC METHYLTRANSFERASE"/>
    <property type="match status" value="1"/>
</dbReference>
<organism evidence="7 8">
    <name type="scientific">Podospora australis</name>
    <dbReference type="NCBI Taxonomy" id="1536484"/>
    <lineage>
        <taxon>Eukaryota</taxon>
        <taxon>Fungi</taxon>
        <taxon>Dikarya</taxon>
        <taxon>Ascomycota</taxon>
        <taxon>Pezizomycotina</taxon>
        <taxon>Sordariomycetes</taxon>
        <taxon>Sordariomycetidae</taxon>
        <taxon>Sordariales</taxon>
        <taxon>Podosporaceae</taxon>
        <taxon>Podospora</taxon>
    </lineage>
</organism>
<keyword evidence="3 5" id="KW-0808">Transferase</keyword>
<dbReference type="GO" id="GO:0003677">
    <property type="term" value="F:DNA binding"/>
    <property type="evidence" value="ECO:0007669"/>
    <property type="project" value="TreeGrafter"/>
</dbReference>
<dbReference type="Gene3D" id="3.40.50.150">
    <property type="entry name" value="Vaccinia Virus protein VP39"/>
    <property type="match status" value="1"/>
</dbReference>
<accession>A0AAN6WW40</accession>
<dbReference type="PROSITE" id="PS51679">
    <property type="entry name" value="SAM_MT_C5"/>
    <property type="match status" value="1"/>
</dbReference>
<evidence type="ECO:0000313" key="8">
    <source>
        <dbReference type="Proteomes" id="UP001302126"/>
    </source>
</evidence>
<name>A0AAN6WW40_9PEZI</name>
<dbReference type="GO" id="GO:0044027">
    <property type="term" value="P:negative regulation of gene expression via chromosomal CpG island methylation"/>
    <property type="evidence" value="ECO:0007669"/>
    <property type="project" value="TreeGrafter"/>
</dbReference>
<reference evidence="7" key="1">
    <citation type="journal article" date="2023" name="Mol. Phylogenet. Evol.">
        <title>Genome-scale phylogeny and comparative genomics of the fungal order Sordariales.</title>
        <authorList>
            <person name="Hensen N."/>
            <person name="Bonometti L."/>
            <person name="Westerberg I."/>
            <person name="Brannstrom I.O."/>
            <person name="Guillou S."/>
            <person name="Cros-Aarteil S."/>
            <person name="Calhoun S."/>
            <person name="Haridas S."/>
            <person name="Kuo A."/>
            <person name="Mondo S."/>
            <person name="Pangilinan J."/>
            <person name="Riley R."/>
            <person name="LaButti K."/>
            <person name="Andreopoulos B."/>
            <person name="Lipzen A."/>
            <person name="Chen C."/>
            <person name="Yan M."/>
            <person name="Daum C."/>
            <person name="Ng V."/>
            <person name="Clum A."/>
            <person name="Steindorff A."/>
            <person name="Ohm R.A."/>
            <person name="Martin F."/>
            <person name="Silar P."/>
            <person name="Natvig D.O."/>
            <person name="Lalanne C."/>
            <person name="Gautier V."/>
            <person name="Ament-Velasquez S.L."/>
            <person name="Kruys A."/>
            <person name="Hutchinson M.I."/>
            <person name="Powell A.J."/>
            <person name="Barry K."/>
            <person name="Miller A.N."/>
            <person name="Grigoriev I.V."/>
            <person name="Debuchy R."/>
            <person name="Gladieux P."/>
            <person name="Hiltunen Thoren M."/>
            <person name="Johannesson H."/>
        </authorList>
    </citation>
    <scope>NUCLEOTIDE SEQUENCE</scope>
    <source>
        <strain evidence="7">PSN309</strain>
    </source>
</reference>
<gene>
    <name evidence="7" type="ORF">QBC35DRAFT_450537</name>
</gene>
<feature type="region of interest" description="Disordered" evidence="6">
    <location>
        <begin position="1"/>
        <end position="21"/>
    </location>
</feature>
<dbReference type="Proteomes" id="UP001302126">
    <property type="component" value="Unassembled WGS sequence"/>
</dbReference>
<evidence type="ECO:0000256" key="1">
    <source>
        <dbReference type="ARBA" id="ARBA00011975"/>
    </source>
</evidence>
<dbReference type="Pfam" id="PF00145">
    <property type="entry name" value="DNA_methylase"/>
    <property type="match status" value="2"/>
</dbReference>
<dbReference type="PANTHER" id="PTHR10629:SF52">
    <property type="entry name" value="DNA (CYTOSINE-5)-METHYLTRANSFERASE 1"/>
    <property type="match status" value="1"/>
</dbReference>
<keyword evidence="4 5" id="KW-0949">S-adenosyl-L-methionine</keyword>
<keyword evidence="2 5" id="KW-0489">Methyltransferase</keyword>
<evidence type="ECO:0000256" key="5">
    <source>
        <dbReference type="PROSITE-ProRule" id="PRU01016"/>
    </source>
</evidence>
<dbReference type="GO" id="GO:0032259">
    <property type="term" value="P:methylation"/>
    <property type="evidence" value="ECO:0007669"/>
    <property type="project" value="UniProtKB-KW"/>
</dbReference>
<proteinExistence type="inferred from homology"/>
<evidence type="ECO:0000256" key="3">
    <source>
        <dbReference type="ARBA" id="ARBA00022679"/>
    </source>
</evidence>
<comment type="similarity">
    <text evidence="5">Belongs to the class I-like SAM-binding methyltransferase superfamily. C5-methyltransferase family.</text>
</comment>
<evidence type="ECO:0000256" key="4">
    <source>
        <dbReference type="ARBA" id="ARBA00022691"/>
    </source>
</evidence>
<protein>
    <recommendedName>
        <fullName evidence="1">DNA (cytosine-5-)-methyltransferase</fullName>
        <ecNumber evidence="1">2.1.1.37</ecNumber>
    </recommendedName>
</protein>
<dbReference type="EC" id="2.1.1.37" evidence="1"/>